<accession>A0A6P4IGC9</accession>
<comment type="similarity">
    <text evidence="1 6">Belongs to the insulin family.</text>
</comment>
<dbReference type="PANTHER" id="PTHR13647:SF4">
    <property type="entry name" value="INSULIN-LIKE PEPTIDE 1-RELATED"/>
    <property type="match status" value="1"/>
</dbReference>
<dbReference type="Proteomes" id="UP001652661">
    <property type="component" value="Chromosome 3L"/>
</dbReference>
<evidence type="ECO:0000259" key="7">
    <source>
        <dbReference type="SMART" id="SM00078"/>
    </source>
</evidence>
<evidence type="ECO:0000256" key="3">
    <source>
        <dbReference type="ARBA" id="ARBA00022685"/>
    </source>
</evidence>
<keyword evidence="8" id="KW-1185">Reference proteome</keyword>
<dbReference type="SUPFAM" id="SSF56994">
    <property type="entry name" value="Insulin-like"/>
    <property type="match status" value="1"/>
</dbReference>
<evidence type="ECO:0000256" key="2">
    <source>
        <dbReference type="ARBA" id="ARBA00011207"/>
    </source>
</evidence>
<dbReference type="GO" id="GO:0005179">
    <property type="term" value="F:hormone activity"/>
    <property type="evidence" value="ECO:0007669"/>
    <property type="project" value="InterPro"/>
</dbReference>
<feature type="domain" description="Insulin-like" evidence="7">
    <location>
        <begin position="36"/>
        <end position="133"/>
    </location>
</feature>
<dbReference type="PROSITE" id="PS00262">
    <property type="entry name" value="INSULIN"/>
    <property type="match status" value="1"/>
</dbReference>
<dbReference type="InterPro" id="IPR036438">
    <property type="entry name" value="Insulin-like_sf"/>
</dbReference>
<keyword evidence="3" id="KW-0165">Cleavage on pair of basic residues</keyword>
<keyword evidence="5" id="KW-1015">Disulfide bond</keyword>
<evidence type="ECO:0000256" key="1">
    <source>
        <dbReference type="ARBA" id="ARBA00009034"/>
    </source>
</evidence>
<dbReference type="Pfam" id="PF00049">
    <property type="entry name" value="Insulin"/>
    <property type="match status" value="1"/>
</dbReference>
<dbReference type="OMA" id="VYDECCV"/>
<sequence>MICQDTGAVHGLRMLIAMLPIMAILASGHQLPAGNHKLCGAALSEALDMVCAHGYNTLPQKRIPQPGVPGADYSSSPLGRLLLSNWYALEEGDGDVASGFRIKTRRQRRHLPGGVYDECCVSPCSYDEISAYCLSQ</sequence>
<dbReference type="InterPro" id="IPR016179">
    <property type="entry name" value="Insulin-like"/>
</dbReference>
<dbReference type="PRINTS" id="PR00276">
    <property type="entry name" value="INSULINFAMLY"/>
</dbReference>
<evidence type="ECO:0000256" key="6">
    <source>
        <dbReference type="RuleBase" id="RU000406"/>
    </source>
</evidence>
<dbReference type="CDD" id="cd04366">
    <property type="entry name" value="IlGF_insulin_bombyxin_like"/>
    <property type="match status" value="1"/>
</dbReference>
<dbReference type="OrthoDB" id="10019596at2759"/>
<dbReference type="InterPro" id="IPR022353">
    <property type="entry name" value="Insulin_CS"/>
</dbReference>
<organism evidence="8 9">
    <name type="scientific">Drosophila kikkawai</name>
    <name type="common">Fruit fly</name>
    <dbReference type="NCBI Taxonomy" id="30033"/>
    <lineage>
        <taxon>Eukaryota</taxon>
        <taxon>Metazoa</taxon>
        <taxon>Ecdysozoa</taxon>
        <taxon>Arthropoda</taxon>
        <taxon>Hexapoda</taxon>
        <taxon>Insecta</taxon>
        <taxon>Pterygota</taxon>
        <taxon>Neoptera</taxon>
        <taxon>Endopterygota</taxon>
        <taxon>Diptera</taxon>
        <taxon>Brachycera</taxon>
        <taxon>Muscomorpha</taxon>
        <taxon>Ephydroidea</taxon>
        <taxon>Drosophilidae</taxon>
        <taxon>Drosophila</taxon>
        <taxon>Sophophora</taxon>
    </lineage>
</organism>
<gene>
    <name evidence="9" type="primary">Ilp1</name>
</gene>
<protein>
    <submittedName>
        <fullName evidence="9">Probable insulin-like peptide 1</fullName>
    </submittedName>
</protein>
<dbReference type="Gene3D" id="1.10.100.10">
    <property type="entry name" value="Insulin-like"/>
    <property type="match status" value="1"/>
</dbReference>
<dbReference type="AlphaFoldDB" id="A0A6P4IGC9"/>
<keyword evidence="6" id="KW-0964">Secreted</keyword>
<dbReference type="RefSeq" id="XP_017027997.1">
    <property type="nucleotide sequence ID" value="XM_017172508.2"/>
</dbReference>
<evidence type="ECO:0000256" key="5">
    <source>
        <dbReference type="ARBA" id="ARBA00023157"/>
    </source>
</evidence>
<evidence type="ECO:0000256" key="4">
    <source>
        <dbReference type="ARBA" id="ARBA00022729"/>
    </source>
</evidence>
<name>A0A6P4IGC9_DROKI</name>
<dbReference type="PANTHER" id="PTHR13647">
    <property type="entry name" value="INSULIN-LIKE PEPTIDE 2-RELATED"/>
    <property type="match status" value="1"/>
</dbReference>
<proteinExistence type="inferred from homology"/>
<reference evidence="9" key="1">
    <citation type="submission" date="2025-08" db="UniProtKB">
        <authorList>
            <consortium name="RefSeq"/>
        </authorList>
    </citation>
    <scope>IDENTIFICATION</scope>
    <source>
        <strain evidence="9">14028-0561.14</strain>
        <tissue evidence="9">Whole fly</tissue>
    </source>
</reference>
<keyword evidence="4" id="KW-0732">Signal</keyword>
<evidence type="ECO:0000313" key="9">
    <source>
        <dbReference type="RefSeq" id="XP_017027997.1"/>
    </source>
</evidence>
<dbReference type="SMART" id="SM00078">
    <property type="entry name" value="IlGF"/>
    <property type="match status" value="1"/>
</dbReference>
<dbReference type="InterPro" id="IPR022352">
    <property type="entry name" value="Ins/IGF/rlx"/>
</dbReference>
<evidence type="ECO:0000313" key="8">
    <source>
        <dbReference type="Proteomes" id="UP001652661"/>
    </source>
</evidence>
<dbReference type="GO" id="GO:0005576">
    <property type="term" value="C:extracellular region"/>
    <property type="evidence" value="ECO:0007669"/>
    <property type="project" value="UniProtKB-SubCell"/>
</dbReference>
<comment type="subcellular location">
    <subcellularLocation>
        <location evidence="6">Secreted</location>
    </subcellularLocation>
</comment>
<comment type="subunit">
    <text evidence="2">Heterodimer of a B chain and an A chain linked by two disulfide bonds.</text>
</comment>